<evidence type="ECO:0000313" key="3">
    <source>
        <dbReference type="EMBL" id="CRK86656.1"/>
    </source>
</evidence>
<dbReference type="AlphaFoldDB" id="A0A1J1HF95"/>
<evidence type="ECO:0000256" key="2">
    <source>
        <dbReference type="SAM" id="MobiDB-lite"/>
    </source>
</evidence>
<dbReference type="CDD" id="cd22966">
    <property type="entry name" value="DD_DYDC-like"/>
    <property type="match status" value="1"/>
</dbReference>
<dbReference type="Proteomes" id="UP000183832">
    <property type="component" value="Unassembled WGS sequence"/>
</dbReference>
<evidence type="ECO:0000256" key="1">
    <source>
        <dbReference type="SAM" id="Coils"/>
    </source>
</evidence>
<feature type="coiled-coil region" evidence="1">
    <location>
        <begin position="53"/>
        <end position="80"/>
    </location>
</feature>
<evidence type="ECO:0000313" key="4">
    <source>
        <dbReference type="Proteomes" id="UP000183832"/>
    </source>
</evidence>
<reference evidence="3 4" key="1">
    <citation type="submission" date="2015-04" db="EMBL/GenBank/DDBJ databases">
        <authorList>
            <person name="Syromyatnikov M.Y."/>
            <person name="Popov V.N."/>
        </authorList>
    </citation>
    <scope>NUCLEOTIDE SEQUENCE [LARGE SCALE GENOMIC DNA]</scope>
</reference>
<feature type="region of interest" description="Disordered" evidence="2">
    <location>
        <begin position="1"/>
        <end position="34"/>
    </location>
</feature>
<protein>
    <submittedName>
        <fullName evidence="3">CLUMA_CG000492, isoform A</fullName>
    </submittedName>
</protein>
<dbReference type="STRING" id="568069.A0A1J1HF95"/>
<keyword evidence="4" id="KW-1185">Reference proteome</keyword>
<organism evidence="3 4">
    <name type="scientific">Clunio marinus</name>
    <dbReference type="NCBI Taxonomy" id="568069"/>
    <lineage>
        <taxon>Eukaryota</taxon>
        <taxon>Metazoa</taxon>
        <taxon>Ecdysozoa</taxon>
        <taxon>Arthropoda</taxon>
        <taxon>Hexapoda</taxon>
        <taxon>Insecta</taxon>
        <taxon>Pterygota</taxon>
        <taxon>Neoptera</taxon>
        <taxon>Endopterygota</taxon>
        <taxon>Diptera</taxon>
        <taxon>Nematocera</taxon>
        <taxon>Chironomoidea</taxon>
        <taxon>Chironomidae</taxon>
        <taxon>Clunio</taxon>
    </lineage>
</organism>
<dbReference type="EMBL" id="CVRI01000002">
    <property type="protein sequence ID" value="CRK86656.1"/>
    <property type="molecule type" value="Genomic_DNA"/>
</dbReference>
<dbReference type="OrthoDB" id="432281at2759"/>
<sequence>MSRYPCQVSYRSSKCPPLSDSESESDASFDGNSSSEIKNTIEEFSMTTRTDSISLLKSNVDELQAQLEEIQLAKECVQSEIRVKREKLIEAVLEVVKSEKCLIDVDNSMADQLYDFQTKLFEMEHKRMEIFKALGDNKETEVLDVEIDEVRNKFQDRFEIANSNKEHQTQKAQVFAASLGDAIGEFQKYFVEMIAMENNAAKVETMTKEHNDNLEHFQNLVKRPLKYYFDSSGDFNINNGNTFGNDENGDFYIDLQGRKIYKRRFFCDRFGVYFVNICGNRTYKEDSEASEYILVQGNWTQIKPGTYERDERGLRIRPKKESDEEVVMRKEDFCDFDDKRKSSGITNDDINYIKTTVGPVLRKGLAAVVLHQPIDPINYFANFLLNYRNNLVMLDNCDIELNKRV</sequence>
<name>A0A1J1HF95_9DIPT</name>
<accession>A0A1J1HF95</accession>
<dbReference type="InterPro" id="IPR049630">
    <property type="entry name" value="DYDC-like_DD"/>
</dbReference>
<dbReference type="Pfam" id="PF05186">
    <property type="entry name" value="Dpy-30"/>
    <property type="match status" value="1"/>
</dbReference>
<gene>
    <name evidence="3" type="ORF">CLUMA_CG000492</name>
</gene>
<keyword evidence="1" id="KW-0175">Coiled coil</keyword>
<dbReference type="Gene3D" id="1.20.890.10">
    <property type="entry name" value="cAMP-dependent protein kinase regulatory subunit, dimerization-anchoring domain"/>
    <property type="match status" value="1"/>
</dbReference>
<proteinExistence type="predicted"/>
<dbReference type="InterPro" id="IPR007858">
    <property type="entry name" value="Dpy-30_motif"/>
</dbReference>